<dbReference type="Pfam" id="PF04909">
    <property type="entry name" value="Amidohydro_2"/>
    <property type="match status" value="1"/>
</dbReference>
<keyword evidence="2" id="KW-0862">Zinc</keyword>
<organism evidence="7 8">
    <name type="scientific">Pseudomonas cedrina subsp. cedrina</name>
    <dbReference type="NCBI Taxonomy" id="76762"/>
    <lineage>
        <taxon>Bacteria</taxon>
        <taxon>Pseudomonadati</taxon>
        <taxon>Pseudomonadota</taxon>
        <taxon>Gammaproteobacteria</taxon>
        <taxon>Pseudomonadales</taxon>
        <taxon>Pseudomonadaceae</taxon>
        <taxon>Pseudomonas</taxon>
    </lineage>
</organism>
<dbReference type="Gene3D" id="3.20.20.140">
    <property type="entry name" value="Metal-dependent hydrolases"/>
    <property type="match status" value="1"/>
</dbReference>
<dbReference type="GO" id="GO:0019748">
    <property type="term" value="P:secondary metabolic process"/>
    <property type="evidence" value="ECO:0007669"/>
    <property type="project" value="TreeGrafter"/>
</dbReference>
<dbReference type="GO" id="GO:0047596">
    <property type="term" value="F:6-methylsalicylate decarboxylase activity"/>
    <property type="evidence" value="ECO:0007669"/>
    <property type="project" value="UniProtKB-EC"/>
</dbReference>
<evidence type="ECO:0000259" key="6">
    <source>
        <dbReference type="Pfam" id="PF04909"/>
    </source>
</evidence>
<dbReference type="InterPro" id="IPR032466">
    <property type="entry name" value="Metal_Hydrolase"/>
</dbReference>
<dbReference type="AlphaFoldDB" id="A0A1V2JW56"/>
<dbReference type="GO" id="GO:0016787">
    <property type="term" value="F:hydrolase activity"/>
    <property type="evidence" value="ECO:0007669"/>
    <property type="project" value="InterPro"/>
</dbReference>
<proteinExistence type="predicted"/>
<comment type="catalytic activity">
    <reaction evidence="4">
        <text>6-methylsalicylate + H(+) = 3-methylphenol + CO2</text>
        <dbReference type="Rhea" id="RHEA:23112"/>
        <dbReference type="ChEBI" id="CHEBI:15378"/>
        <dbReference type="ChEBI" id="CHEBI:16526"/>
        <dbReference type="ChEBI" id="CHEBI:17231"/>
        <dbReference type="ChEBI" id="CHEBI:36658"/>
        <dbReference type="EC" id="4.1.1.52"/>
    </reaction>
    <physiologicalReaction direction="left-to-right" evidence="4">
        <dbReference type="Rhea" id="RHEA:23113"/>
    </physiologicalReaction>
</comment>
<accession>A0A1V2JW56</accession>
<evidence type="ECO:0000256" key="3">
    <source>
        <dbReference type="ARBA" id="ARBA00023239"/>
    </source>
</evidence>
<dbReference type="InterPro" id="IPR006680">
    <property type="entry name" value="Amidohydro-rel"/>
</dbReference>
<keyword evidence="1" id="KW-0479">Metal-binding</keyword>
<keyword evidence="3" id="KW-0456">Lyase</keyword>
<protein>
    <recommendedName>
        <fullName evidence="5">6-methylsalicylate decarboxylase</fullName>
        <ecNumber evidence="5">4.1.1.52</ecNumber>
    </recommendedName>
</protein>
<dbReference type="EMBL" id="MNPW01000023">
    <property type="protein sequence ID" value="ONH49747.1"/>
    <property type="molecule type" value="Genomic_DNA"/>
</dbReference>
<dbReference type="RefSeq" id="WP_076955039.1">
    <property type="nucleotide sequence ID" value="NZ_MNPW01000023.1"/>
</dbReference>
<dbReference type="Proteomes" id="UP000189295">
    <property type="component" value="Unassembled WGS sequence"/>
</dbReference>
<dbReference type="SUPFAM" id="SSF51556">
    <property type="entry name" value="Metallo-dependent hydrolases"/>
    <property type="match status" value="1"/>
</dbReference>
<dbReference type="GO" id="GO:0005829">
    <property type="term" value="C:cytosol"/>
    <property type="evidence" value="ECO:0007669"/>
    <property type="project" value="TreeGrafter"/>
</dbReference>
<feature type="domain" description="Amidohydrolase-related" evidence="6">
    <location>
        <begin position="12"/>
        <end position="307"/>
    </location>
</feature>
<dbReference type="PANTHER" id="PTHR21240">
    <property type="entry name" value="2-AMINO-3-CARBOXYLMUCONATE-6-SEMIALDEHYDE DECARBOXYLASE"/>
    <property type="match status" value="1"/>
</dbReference>
<sequence length="330" mass="35791">MTPASRKPAGLIDVHHHILPPDYVAAVGADYIGSQGSSGRLPKWNLEESLELMDEAGIAAAIVSISSPGVGSLAYDSALAVARKANEFAANMTTLHPTRFGMFATIPLRGDDHAAKSVDASIEEVRFALDELDADGICLLSNYHGKYLGDALFAPLHEYLEHRGAVVFVHPTLPSTRLDISGLSQSMLEFPFETTRTITTLLVEGVIASTPSVRWIFSHAGGALPYLVGRLEVLLRNDKRLSDQLGGDLYDLVKGLYFDMALSVDAAHMKSLLSVVPPNHVLFGSDYPFGPPDQMSDTTRRLKHLEGLEGVRAALTAQSDNSLFRRFHAQ</sequence>
<reference evidence="7 8" key="1">
    <citation type="submission" date="2016-10" db="EMBL/GenBank/DDBJ databases">
        <title>Pseudomonas lactis sp. nov. and Pseudomonas paralactis sp. nov., isolated from bovine raw milk.</title>
        <authorList>
            <person name="Von Neubeck M."/>
            <person name="Huptas C."/>
            <person name="Glueck C."/>
            <person name="Krewinkel M."/>
            <person name="Stoeckel M."/>
            <person name="Stressler T."/>
            <person name="Fischer L."/>
            <person name="Hinrichs J."/>
            <person name="Scherer S."/>
            <person name="Wenning M."/>
        </authorList>
    </citation>
    <scope>NUCLEOTIDE SEQUENCE [LARGE SCALE GENOMIC DNA]</scope>
    <source>
        <strain evidence="7 8">DSM 17516</strain>
    </source>
</reference>
<dbReference type="PANTHER" id="PTHR21240:SF29">
    <property type="entry name" value="AMIDOHYDROLASE-RELATED DOMAIN-CONTAINING PROTEIN"/>
    <property type="match status" value="1"/>
</dbReference>
<evidence type="ECO:0000313" key="8">
    <source>
        <dbReference type="Proteomes" id="UP000189295"/>
    </source>
</evidence>
<evidence type="ECO:0000256" key="4">
    <source>
        <dbReference type="ARBA" id="ARBA00036832"/>
    </source>
</evidence>
<dbReference type="GO" id="GO:0046872">
    <property type="term" value="F:metal ion binding"/>
    <property type="evidence" value="ECO:0007669"/>
    <property type="project" value="UniProtKB-KW"/>
</dbReference>
<evidence type="ECO:0000256" key="5">
    <source>
        <dbReference type="ARBA" id="ARBA00038889"/>
    </source>
</evidence>
<gene>
    <name evidence="7" type="ORF">BLL36_28430</name>
</gene>
<dbReference type="InterPro" id="IPR032465">
    <property type="entry name" value="ACMSD"/>
</dbReference>
<comment type="caution">
    <text evidence="7">The sequence shown here is derived from an EMBL/GenBank/DDBJ whole genome shotgun (WGS) entry which is preliminary data.</text>
</comment>
<dbReference type="EC" id="4.1.1.52" evidence="5"/>
<evidence type="ECO:0000256" key="2">
    <source>
        <dbReference type="ARBA" id="ARBA00022833"/>
    </source>
</evidence>
<evidence type="ECO:0000256" key="1">
    <source>
        <dbReference type="ARBA" id="ARBA00022723"/>
    </source>
</evidence>
<evidence type="ECO:0000313" key="7">
    <source>
        <dbReference type="EMBL" id="ONH49747.1"/>
    </source>
</evidence>
<name>A0A1V2JW56_PSECE</name>